<gene>
    <name evidence="4" type="ORF">B0H16DRAFT_988094</name>
</gene>
<feature type="region of interest" description="Disordered" evidence="1">
    <location>
        <begin position="162"/>
        <end position="186"/>
    </location>
</feature>
<accession>A0AAD7IL48</accession>
<sequence length="318" mass="33698">MRLVLLFFLLFISSSGRAASVNHTIDDTDPVVKYDVYKLSKVPIRCSSSACSGSSNQTCCLADFKELLGGTSTSVAGQITIPFTGTSVWVFFVATAHVNCAFHLDGNGAGSFQYNATHPTQGNVLGYNNLSLSDEPHELVIVSEKGATTEFDGLIYQSEAAATNSTAAGSPTASSPTAPSRRSRTRRNGIIIGSTIGGVFLSLVAVCTVVFLRRRAKGWQNLTVDQPYPLDAEKVSSPSKLPVVDAPEPAASRLPQSSGIADEPASNLAQQLQKLSARFRRLERRLRGSSIGSGQSIFSGWSGRTSPPAYSDGARAST</sequence>
<organism evidence="4 5">
    <name type="scientific">Mycena metata</name>
    <dbReference type="NCBI Taxonomy" id="1033252"/>
    <lineage>
        <taxon>Eukaryota</taxon>
        <taxon>Fungi</taxon>
        <taxon>Dikarya</taxon>
        <taxon>Basidiomycota</taxon>
        <taxon>Agaricomycotina</taxon>
        <taxon>Agaricomycetes</taxon>
        <taxon>Agaricomycetidae</taxon>
        <taxon>Agaricales</taxon>
        <taxon>Marasmiineae</taxon>
        <taxon>Mycenaceae</taxon>
        <taxon>Mycena</taxon>
    </lineage>
</organism>
<keyword evidence="2" id="KW-1133">Transmembrane helix</keyword>
<dbReference type="EMBL" id="JARKIB010000086">
    <property type="protein sequence ID" value="KAJ7744656.1"/>
    <property type="molecule type" value="Genomic_DNA"/>
</dbReference>
<feature type="region of interest" description="Disordered" evidence="1">
    <location>
        <begin position="230"/>
        <end position="266"/>
    </location>
</feature>
<feature type="transmembrane region" description="Helical" evidence="2">
    <location>
        <begin position="190"/>
        <end position="212"/>
    </location>
</feature>
<keyword evidence="5" id="KW-1185">Reference proteome</keyword>
<dbReference type="AlphaFoldDB" id="A0AAD7IL48"/>
<name>A0AAD7IL48_9AGAR</name>
<keyword evidence="2" id="KW-0812">Transmembrane</keyword>
<evidence type="ECO:0000313" key="5">
    <source>
        <dbReference type="Proteomes" id="UP001215598"/>
    </source>
</evidence>
<keyword evidence="3" id="KW-0732">Signal</keyword>
<evidence type="ECO:0000313" key="4">
    <source>
        <dbReference type="EMBL" id="KAJ7744656.1"/>
    </source>
</evidence>
<evidence type="ECO:0000256" key="2">
    <source>
        <dbReference type="SAM" id="Phobius"/>
    </source>
</evidence>
<feature type="region of interest" description="Disordered" evidence="1">
    <location>
        <begin position="290"/>
        <end position="318"/>
    </location>
</feature>
<protein>
    <recommendedName>
        <fullName evidence="6">Transmembrane protein</fullName>
    </recommendedName>
</protein>
<comment type="caution">
    <text evidence="4">The sequence shown here is derived from an EMBL/GenBank/DDBJ whole genome shotgun (WGS) entry which is preliminary data.</text>
</comment>
<proteinExistence type="predicted"/>
<feature type="chain" id="PRO_5042140332" description="Transmembrane protein" evidence="3">
    <location>
        <begin position="19"/>
        <end position="318"/>
    </location>
</feature>
<feature type="compositionally biased region" description="Low complexity" evidence="1">
    <location>
        <begin position="290"/>
        <end position="303"/>
    </location>
</feature>
<evidence type="ECO:0000256" key="1">
    <source>
        <dbReference type="SAM" id="MobiDB-lite"/>
    </source>
</evidence>
<dbReference type="Gene3D" id="2.60.120.260">
    <property type="entry name" value="Galactose-binding domain-like"/>
    <property type="match status" value="1"/>
</dbReference>
<keyword evidence="2" id="KW-0472">Membrane</keyword>
<evidence type="ECO:0000256" key="3">
    <source>
        <dbReference type="SAM" id="SignalP"/>
    </source>
</evidence>
<feature type="signal peptide" evidence="3">
    <location>
        <begin position="1"/>
        <end position="18"/>
    </location>
</feature>
<feature type="compositionally biased region" description="Low complexity" evidence="1">
    <location>
        <begin position="162"/>
        <end position="180"/>
    </location>
</feature>
<dbReference type="Proteomes" id="UP001215598">
    <property type="component" value="Unassembled WGS sequence"/>
</dbReference>
<reference evidence="4" key="1">
    <citation type="submission" date="2023-03" db="EMBL/GenBank/DDBJ databases">
        <title>Massive genome expansion in bonnet fungi (Mycena s.s.) driven by repeated elements and novel gene families across ecological guilds.</title>
        <authorList>
            <consortium name="Lawrence Berkeley National Laboratory"/>
            <person name="Harder C.B."/>
            <person name="Miyauchi S."/>
            <person name="Viragh M."/>
            <person name="Kuo A."/>
            <person name="Thoen E."/>
            <person name="Andreopoulos B."/>
            <person name="Lu D."/>
            <person name="Skrede I."/>
            <person name="Drula E."/>
            <person name="Henrissat B."/>
            <person name="Morin E."/>
            <person name="Kohler A."/>
            <person name="Barry K."/>
            <person name="LaButti K."/>
            <person name="Morin E."/>
            <person name="Salamov A."/>
            <person name="Lipzen A."/>
            <person name="Mereny Z."/>
            <person name="Hegedus B."/>
            <person name="Baldrian P."/>
            <person name="Stursova M."/>
            <person name="Weitz H."/>
            <person name="Taylor A."/>
            <person name="Grigoriev I.V."/>
            <person name="Nagy L.G."/>
            <person name="Martin F."/>
            <person name="Kauserud H."/>
        </authorList>
    </citation>
    <scope>NUCLEOTIDE SEQUENCE</scope>
    <source>
        <strain evidence="4">CBHHK182m</strain>
    </source>
</reference>
<evidence type="ECO:0008006" key="6">
    <source>
        <dbReference type="Google" id="ProtNLM"/>
    </source>
</evidence>